<gene>
    <name evidence="2" type="ORF">E5676_scaffold129G00100</name>
    <name evidence="1" type="ORF">E6C27_scaffold110G001250</name>
</gene>
<dbReference type="Proteomes" id="UP000321393">
    <property type="component" value="Unassembled WGS sequence"/>
</dbReference>
<evidence type="ECO:0000313" key="1">
    <source>
        <dbReference type="EMBL" id="KAA0043241.1"/>
    </source>
</evidence>
<sequence>MRLGNKQVIAKNNEIDNLGSESSLKRDLKEERVSLKGPLADLITKESGEIKMAVFSCEEDKFPGADGFSMAFYQKNWNLIEGDLEGVLKEFFKRGKQILDKALIANEAIEEYRSKKKERKANLILKKHMIMWIGVFGQSNEEKGLWL</sequence>
<dbReference type="OrthoDB" id="1002389at2759"/>
<dbReference type="Proteomes" id="UP000321947">
    <property type="component" value="Unassembled WGS sequence"/>
</dbReference>
<dbReference type="EMBL" id="SSTD01001743">
    <property type="protein sequence ID" value="TYK29305.1"/>
    <property type="molecule type" value="Genomic_DNA"/>
</dbReference>
<comment type="caution">
    <text evidence="1">The sequence shown here is derived from an EMBL/GenBank/DDBJ whole genome shotgun (WGS) entry which is preliminary data.</text>
</comment>
<dbReference type="AlphaFoldDB" id="A0A5A7TNS4"/>
<evidence type="ECO:0000313" key="3">
    <source>
        <dbReference type="Proteomes" id="UP000321393"/>
    </source>
</evidence>
<proteinExistence type="predicted"/>
<evidence type="ECO:0000313" key="4">
    <source>
        <dbReference type="Proteomes" id="UP000321947"/>
    </source>
</evidence>
<protein>
    <recommendedName>
        <fullName evidence="5">Reverse transcriptase</fullName>
    </recommendedName>
</protein>
<organism evidence="1 3">
    <name type="scientific">Cucumis melo var. makuwa</name>
    <name type="common">Oriental melon</name>
    <dbReference type="NCBI Taxonomy" id="1194695"/>
    <lineage>
        <taxon>Eukaryota</taxon>
        <taxon>Viridiplantae</taxon>
        <taxon>Streptophyta</taxon>
        <taxon>Embryophyta</taxon>
        <taxon>Tracheophyta</taxon>
        <taxon>Spermatophyta</taxon>
        <taxon>Magnoliopsida</taxon>
        <taxon>eudicotyledons</taxon>
        <taxon>Gunneridae</taxon>
        <taxon>Pentapetalae</taxon>
        <taxon>rosids</taxon>
        <taxon>fabids</taxon>
        <taxon>Cucurbitales</taxon>
        <taxon>Cucurbitaceae</taxon>
        <taxon>Benincaseae</taxon>
        <taxon>Cucumis</taxon>
    </lineage>
</organism>
<evidence type="ECO:0000313" key="2">
    <source>
        <dbReference type="EMBL" id="TYK29305.1"/>
    </source>
</evidence>
<evidence type="ECO:0008006" key="5">
    <source>
        <dbReference type="Google" id="ProtNLM"/>
    </source>
</evidence>
<name>A0A5A7TNS4_CUCMM</name>
<reference evidence="3 4" key="1">
    <citation type="submission" date="2019-08" db="EMBL/GenBank/DDBJ databases">
        <title>Draft genome sequences of two oriental melons (Cucumis melo L. var makuwa).</title>
        <authorList>
            <person name="Kwon S.-Y."/>
        </authorList>
    </citation>
    <scope>NUCLEOTIDE SEQUENCE [LARGE SCALE GENOMIC DNA]</scope>
    <source>
        <strain evidence="4">cv. Chang Bougi</strain>
        <strain evidence="3">cv. SW 3</strain>
        <tissue evidence="1">Leaf</tissue>
    </source>
</reference>
<accession>A0A5A7TNS4</accession>
<dbReference type="EMBL" id="SSTE01015327">
    <property type="protein sequence ID" value="KAA0043241.1"/>
    <property type="molecule type" value="Genomic_DNA"/>
</dbReference>